<evidence type="ECO:0000256" key="1">
    <source>
        <dbReference type="ARBA" id="ARBA00001971"/>
    </source>
</evidence>
<keyword evidence="7" id="KW-0408">Iron</keyword>
<evidence type="ECO:0000256" key="4">
    <source>
        <dbReference type="ARBA" id="ARBA00022617"/>
    </source>
</evidence>
<evidence type="ECO:0000256" key="11">
    <source>
        <dbReference type="ARBA" id="ARBA00042800"/>
    </source>
</evidence>
<accession>A0A8D2IRD7</accession>
<reference evidence="12" key="2">
    <citation type="submission" date="2025-09" db="UniProtKB">
        <authorList>
            <consortium name="Ensembl"/>
        </authorList>
    </citation>
    <scope>IDENTIFICATION</scope>
</reference>
<dbReference type="Gene3D" id="1.10.630.10">
    <property type="entry name" value="Cytochrome P450"/>
    <property type="match status" value="1"/>
</dbReference>
<comment type="cofactor">
    <cofactor evidence="1">
        <name>heme</name>
        <dbReference type="ChEBI" id="CHEBI:30413"/>
    </cofactor>
</comment>
<dbReference type="GO" id="GO:0004507">
    <property type="term" value="F:steroid 11-beta-monooxygenase activity"/>
    <property type="evidence" value="ECO:0007669"/>
    <property type="project" value="TreeGrafter"/>
</dbReference>
<dbReference type="GO" id="GO:0006704">
    <property type="term" value="P:glucocorticoid biosynthetic process"/>
    <property type="evidence" value="ECO:0007669"/>
    <property type="project" value="TreeGrafter"/>
</dbReference>
<evidence type="ECO:0000256" key="9">
    <source>
        <dbReference type="ARBA" id="ARBA00023128"/>
    </source>
</evidence>
<keyword evidence="8" id="KW-0503">Monooxygenase</keyword>
<name>A0A8D2IRD7_VARKO</name>
<dbReference type="Proteomes" id="UP000694545">
    <property type="component" value="Unplaced"/>
</dbReference>
<evidence type="ECO:0000256" key="8">
    <source>
        <dbReference type="ARBA" id="ARBA00023033"/>
    </source>
</evidence>
<dbReference type="SUPFAM" id="SSF48264">
    <property type="entry name" value="Cytochrome P450"/>
    <property type="match status" value="1"/>
</dbReference>
<evidence type="ECO:0000256" key="3">
    <source>
        <dbReference type="ARBA" id="ARBA00010617"/>
    </source>
</evidence>
<dbReference type="GO" id="GO:0005743">
    <property type="term" value="C:mitochondrial inner membrane"/>
    <property type="evidence" value="ECO:0007669"/>
    <property type="project" value="TreeGrafter"/>
</dbReference>
<sequence length="444" mass="49597">HPPAQPPPQIFSGPLAPGCRKLAQRLGPGCGRRGIPPAASKVLPFEAIPHSGHNAWINLFQFWRSNSFQNLHHVMQRNFQNLGPIYREKLGTHDSINVFLPHDAAQLFRAEGTLPRRMGIDAWTAHRELNGEKWLSDRLILNKEVISLMGARKFLPFLDTVAEDFVDFLHRQIRKNSRGSLTVDLYHDLFRFTLEGNYVLYGERLGLLEERPRPESQQFIEAVETMLKTTLPLLFIPPGVMRWVHRGLWLDHVAAWDAIFKHADRCIQNIYQEFCVAQPCKYSGIMSELLLQEEMSLDCIKANMIELTAGGVETTAMPLLFTLFELARNPQVQAAVREEIRRADALGPQELSKVLSGLPLLKGAIKETLSARGWLGWPPASRAEGAPGCSALAHAAPAAQRARLRGVCLAPGALFRPPPTPGTADWETAQRETGGRACPPQCLF</sequence>
<gene>
    <name evidence="12" type="primary">LOC123035256</name>
</gene>
<proteinExistence type="inferred from homology"/>
<comment type="subcellular location">
    <subcellularLocation>
        <location evidence="2">Mitochondrion membrane</location>
    </subcellularLocation>
</comment>
<dbReference type="InterPro" id="IPR050479">
    <property type="entry name" value="CYP11_CYP27_families"/>
</dbReference>
<keyword evidence="4" id="KW-0349">Heme</keyword>
<dbReference type="GO" id="GO:0032342">
    <property type="term" value="P:aldosterone biosynthetic process"/>
    <property type="evidence" value="ECO:0007669"/>
    <property type="project" value="TreeGrafter"/>
</dbReference>
<dbReference type="Ensembl" id="ENSVKKT00000004828.1">
    <property type="protein sequence ID" value="ENSVKKP00000004699.1"/>
    <property type="gene ID" value="ENSVKKG00000002976.1"/>
</dbReference>
<dbReference type="PANTHER" id="PTHR24279">
    <property type="entry name" value="CYTOCHROME P450"/>
    <property type="match status" value="1"/>
</dbReference>
<reference evidence="12" key="1">
    <citation type="submission" date="2025-08" db="UniProtKB">
        <authorList>
            <consortium name="Ensembl"/>
        </authorList>
    </citation>
    <scope>IDENTIFICATION</scope>
</reference>
<dbReference type="GO" id="GO:0020037">
    <property type="term" value="F:heme binding"/>
    <property type="evidence" value="ECO:0007669"/>
    <property type="project" value="InterPro"/>
</dbReference>
<dbReference type="GO" id="GO:0047783">
    <property type="term" value="F:corticosterone 18-monooxygenase activity"/>
    <property type="evidence" value="ECO:0007669"/>
    <property type="project" value="TreeGrafter"/>
</dbReference>
<evidence type="ECO:0000256" key="7">
    <source>
        <dbReference type="ARBA" id="ARBA00023004"/>
    </source>
</evidence>
<evidence type="ECO:0000313" key="13">
    <source>
        <dbReference type="Proteomes" id="UP000694545"/>
    </source>
</evidence>
<dbReference type="InterPro" id="IPR001128">
    <property type="entry name" value="Cyt_P450"/>
</dbReference>
<keyword evidence="6" id="KW-0560">Oxidoreductase</keyword>
<evidence type="ECO:0000256" key="5">
    <source>
        <dbReference type="ARBA" id="ARBA00022723"/>
    </source>
</evidence>
<dbReference type="GO" id="GO:0008203">
    <property type="term" value="P:cholesterol metabolic process"/>
    <property type="evidence" value="ECO:0007669"/>
    <property type="project" value="TreeGrafter"/>
</dbReference>
<dbReference type="GO" id="GO:0071375">
    <property type="term" value="P:cellular response to peptide hormone stimulus"/>
    <property type="evidence" value="ECO:0007669"/>
    <property type="project" value="TreeGrafter"/>
</dbReference>
<dbReference type="GO" id="GO:0005506">
    <property type="term" value="F:iron ion binding"/>
    <property type="evidence" value="ECO:0007669"/>
    <property type="project" value="InterPro"/>
</dbReference>
<keyword evidence="13" id="KW-1185">Reference proteome</keyword>
<keyword evidence="10" id="KW-0472">Membrane</keyword>
<dbReference type="Pfam" id="PF00067">
    <property type="entry name" value="p450"/>
    <property type="match status" value="1"/>
</dbReference>
<protein>
    <recommendedName>
        <fullName evidence="11">Cytochrome P450C11</fullName>
    </recommendedName>
</protein>
<dbReference type="InterPro" id="IPR036396">
    <property type="entry name" value="Cyt_P450_sf"/>
</dbReference>
<keyword evidence="5" id="KW-0479">Metal-binding</keyword>
<evidence type="ECO:0000256" key="2">
    <source>
        <dbReference type="ARBA" id="ARBA00004325"/>
    </source>
</evidence>
<comment type="similarity">
    <text evidence="3">Belongs to the cytochrome P450 family.</text>
</comment>
<keyword evidence="9" id="KW-0496">Mitochondrion</keyword>
<dbReference type="PRINTS" id="PR00463">
    <property type="entry name" value="EP450I"/>
</dbReference>
<dbReference type="AlphaFoldDB" id="A0A8D2IRD7"/>
<evidence type="ECO:0000256" key="10">
    <source>
        <dbReference type="ARBA" id="ARBA00023136"/>
    </source>
</evidence>
<evidence type="ECO:0000313" key="12">
    <source>
        <dbReference type="Ensembl" id="ENSVKKP00000004699.1"/>
    </source>
</evidence>
<organism evidence="12 13">
    <name type="scientific">Varanus komodoensis</name>
    <name type="common">Komodo dragon</name>
    <dbReference type="NCBI Taxonomy" id="61221"/>
    <lineage>
        <taxon>Eukaryota</taxon>
        <taxon>Metazoa</taxon>
        <taxon>Chordata</taxon>
        <taxon>Craniata</taxon>
        <taxon>Vertebrata</taxon>
        <taxon>Euteleostomi</taxon>
        <taxon>Lepidosauria</taxon>
        <taxon>Squamata</taxon>
        <taxon>Bifurcata</taxon>
        <taxon>Unidentata</taxon>
        <taxon>Episquamata</taxon>
        <taxon>Toxicofera</taxon>
        <taxon>Anguimorpha</taxon>
        <taxon>Paleoanguimorpha</taxon>
        <taxon>Varanoidea</taxon>
        <taxon>Varanidae</taxon>
        <taxon>Varanus</taxon>
    </lineage>
</organism>
<dbReference type="InterPro" id="IPR002401">
    <property type="entry name" value="Cyt_P450_E_grp-I"/>
</dbReference>
<evidence type="ECO:0000256" key="6">
    <source>
        <dbReference type="ARBA" id="ARBA00023002"/>
    </source>
</evidence>
<dbReference type="GO" id="GO:0034650">
    <property type="term" value="P:cortisol metabolic process"/>
    <property type="evidence" value="ECO:0007669"/>
    <property type="project" value="TreeGrafter"/>
</dbReference>
<dbReference type="PANTHER" id="PTHR24279:SF1">
    <property type="entry name" value="CYTOCHROME P450 11B2, MITOCHONDRIAL"/>
    <property type="match status" value="1"/>
</dbReference>